<dbReference type="EMBL" id="CAEZSH010000004">
    <property type="protein sequence ID" value="CAB4531312.1"/>
    <property type="molecule type" value="Genomic_DNA"/>
</dbReference>
<dbReference type="AlphaFoldDB" id="A0A6J6AWV1"/>
<evidence type="ECO:0000313" key="1">
    <source>
        <dbReference type="EMBL" id="CAB4531312.1"/>
    </source>
</evidence>
<organism evidence="1">
    <name type="scientific">freshwater metagenome</name>
    <dbReference type="NCBI Taxonomy" id="449393"/>
    <lineage>
        <taxon>unclassified sequences</taxon>
        <taxon>metagenomes</taxon>
        <taxon>ecological metagenomes</taxon>
    </lineage>
</organism>
<accession>A0A6J6AWV1</accession>
<sequence>MGRGGHAELEGCLQIRLLKDGEHATAVWHLELGVNINLAVNRVNESVQAFAGVHEVSISIDYEGVFGCKVWQLDSNAIRNLRYIKLLAIQIHRANRRGDCVNESGCTGRGSKLHRGF</sequence>
<protein>
    <submittedName>
        <fullName evidence="1">Unannotated protein</fullName>
    </submittedName>
</protein>
<name>A0A6J6AWV1_9ZZZZ</name>
<proteinExistence type="predicted"/>
<gene>
    <name evidence="1" type="ORF">UFOPK1410_00075</name>
</gene>
<reference evidence="1" key="1">
    <citation type="submission" date="2020-05" db="EMBL/GenBank/DDBJ databases">
        <authorList>
            <person name="Chiriac C."/>
            <person name="Salcher M."/>
            <person name="Ghai R."/>
            <person name="Kavagutti S V."/>
        </authorList>
    </citation>
    <scope>NUCLEOTIDE SEQUENCE</scope>
</reference>